<dbReference type="Pfam" id="PF06114">
    <property type="entry name" value="Peptidase_M78"/>
    <property type="match status" value="1"/>
</dbReference>
<evidence type="ECO:0000259" key="1">
    <source>
        <dbReference type="Pfam" id="PF06114"/>
    </source>
</evidence>
<sequence length="88" mass="9702">MSTTQENSVLAHELGHAVHGDLGHGDTRQEARADRFAARLLISEDEYRLAEILHGPHPGAIAHELGVTNHLVTVWQNTHRPATTHPHP</sequence>
<dbReference type="Proteomes" id="UP000001473">
    <property type="component" value="Chromosome"/>
</dbReference>
<gene>
    <name evidence="2" type="ordered locus">ckrop_1637</name>
</gene>
<dbReference type="AlphaFoldDB" id="C4LKK9"/>
<dbReference type="EMBL" id="CP001620">
    <property type="protein sequence ID" value="ACR18364.1"/>
    <property type="molecule type" value="Genomic_DNA"/>
</dbReference>
<proteinExistence type="predicted"/>
<dbReference type="STRING" id="645127.ckrop_1637"/>
<organism evidence="2 3">
    <name type="scientific">Corynebacterium kroppenstedtii (strain DSM 44385 / JCM 11950 / CIP 105744 / CCUG 35717)</name>
    <dbReference type="NCBI Taxonomy" id="645127"/>
    <lineage>
        <taxon>Bacteria</taxon>
        <taxon>Bacillati</taxon>
        <taxon>Actinomycetota</taxon>
        <taxon>Actinomycetes</taxon>
        <taxon>Mycobacteriales</taxon>
        <taxon>Corynebacteriaceae</taxon>
        <taxon>Corynebacterium</taxon>
    </lineage>
</organism>
<protein>
    <recommendedName>
        <fullName evidence="1">IrrE N-terminal-like domain-containing protein</fullName>
    </recommendedName>
</protein>
<accession>C4LKK9</accession>
<evidence type="ECO:0000313" key="3">
    <source>
        <dbReference type="Proteomes" id="UP000001473"/>
    </source>
</evidence>
<evidence type="ECO:0000313" key="2">
    <source>
        <dbReference type="EMBL" id="ACR18364.1"/>
    </source>
</evidence>
<reference evidence="2 3" key="1">
    <citation type="journal article" date="2008" name="J. Biotechnol.">
        <title>Ultrafast pyrosequencing of Corynebacterium kroppenstedtii DSM44385 revealed insights into the physiology of a lipophilic corynebacterium that lacks mycolic acids.</title>
        <authorList>
            <person name="Tauch A."/>
            <person name="Schneider J."/>
            <person name="Szczepanowski R."/>
            <person name="Tilker A."/>
            <person name="Viehoever P."/>
            <person name="Gartemann K.-H."/>
            <person name="Arnold W."/>
            <person name="Blom J."/>
            <person name="Brinkrolf K."/>
            <person name="Brune I."/>
            <person name="Goetker S."/>
            <person name="Weisshaar B."/>
            <person name="Goesmann A."/>
            <person name="Droege M."/>
            <person name="Puehler A."/>
        </authorList>
    </citation>
    <scope>NUCLEOTIDE SEQUENCE [LARGE SCALE GENOMIC DNA]</scope>
    <source>
        <strain evidence="3">DSM 44385 / JCM 11950 / CIP 105744 / CCUG 35717</strain>
    </source>
</reference>
<feature type="domain" description="IrrE N-terminal-like" evidence="1">
    <location>
        <begin position="2"/>
        <end position="68"/>
    </location>
</feature>
<dbReference type="KEGG" id="ckp:ckrop_1637"/>
<name>C4LKK9_CORK4</name>
<dbReference type="HOGENOM" id="CLU_134881_1_0_11"/>
<dbReference type="InterPro" id="IPR010359">
    <property type="entry name" value="IrrE_HExxH"/>
</dbReference>
<keyword evidence="3" id="KW-1185">Reference proteome</keyword>